<dbReference type="InterPro" id="IPR001932">
    <property type="entry name" value="PPM-type_phosphatase-like_dom"/>
</dbReference>
<proteinExistence type="predicted"/>
<dbReference type="GO" id="GO:0004722">
    <property type="term" value="F:protein serine/threonine phosphatase activity"/>
    <property type="evidence" value="ECO:0007669"/>
    <property type="project" value="UniProtKB-EC"/>
</dbReference>
<evidence type="ECO:0000259" key="1">
    <source>
        <dbReference type="PROSITE" id="PS51746"/>
    </source>
</evidence>
<sequence length="255" mass="29354">MQNCQITYCQQAKGRSHKNRNQDDLFNSKEVLQYYRKVATTFLTEYSHFMLGVANGVYSSGNSAKASQFWCEQLQQCQQDKGTLNYQWLCETQETFNTQLAKGYFGTTTTLAAVEIDLSTQQVKLLNVGDSRIYLINSLGEWQQLSYDHTLLSELTNDPTANKNAYASIYSGLASYLVADFQPFQTAYFYEQITVQKGDTLLLCTDGLTDNLSVKQCSEIWQEYANHQQRLNAFHKRLLNQKYYDDFSIICCEFL</sequence>
<protein>
    <submittedName>
        <fullName evidence="2">Serine/threonine phosphatase stp</fullName>
        <ecNumber evidence="2">3.1.3.16</ecNumber>
    </submittedName>
</protein>
<dbReference type="SMART" id="SM00332">
    <property type="entry name" value="PP2Cc"/>
    <property type="match status" value="1"/>
</dbReference>
<dbReference type="EMBL" id="UGTA01000001">
    <property type="protein sequence ID" value="SUB59034.1"/>
    <property type="molecule type" value="Genomic_DNA"/>
</dbReference>
<evidence type="ECO:0000313" key="3">
    <source>
        <dbReference type="Proteomes" id="UP000255417"/>
    </source>
</evidence>
<dbReference type="PROSITE" id="PS51746">
    <property type="entry name" value="PPM_2"/>
    <property type="match status" value="1"/>
</dbReference>
<dbReference type="InterPro" id="IPR036457">
    <property type="entry name" value="PPM-type-like_dom_sf"/>
</dbReference>
<reference evidence="2 3" key="1">
    <citation type="submission" date="2018-06" db="EMBL/GenBank/DDBJ databases">
        <authorList>
            <consortium name="Pathogen Informatics"/>
            <person name="Doyle S."/>
        </authorList>
    </citation>
    <scope>NUCLEOTIDE SEQUENCE [LARGE SCALE GENOMIC DNA]</scope>
    <source>
        <strain evidence="2 3">NCTC12872</strain>
    </source>
</reference>
<gene>
    <name evidence="2" type="primary">stp</name>
    <name evidence="2" type="ORF">NCTC12872_01008</name>
</gene>
<dbReference type="EC" id="3.1.3.16" evidence="2"/>
<dbReference type="AlphaFoldDB" id="A0A379C9U7"/>
<dbReference type="RefSeq" id="WP_115315530.1">
    <property type="nucleotide sequence ID" value="NZ_LWIF01000001.1"/>
</dbReference>
<evidence type="ECO:0000313" key="2">
    <source>
        <dbReference type="EMBL" id="SUB59034.1"/>
    </source>
</evidence>
<keyword evidence="3" id="KW-1185">Reference proteome</keyword>
<organism evidence="2 3">
    <name type="scientific">Phocoenobacter uteri</name>
    <dbReference type="NCBI Taxonomy" id="146806"/>
    <lineage>
        <taxon>Bacteria</taxon>
        <taxon>Pseudomonadati</taxon>
        <taxon>Pseudomonadota</taxon>
        <taxon>Gammaproteobacteria</taxon>
        <taxon>Pasteurellales</taxon>
        <taxon>Pasteurellaceae</taxon>
        <taxon>Phocoenobacter</taxon>
    </lineage>
</organism>
<dbReference type="OrthoDB" id="9801841at2"/>
<dbReference type="Gene3D" id="3.60.40.10">
    <property type="entry name" value="PPM-type phosphatase domain"/>
    <property type="match status" value="1"/>
</dbReference>
<dbReference type="Pfam" id="PF13672">
    <property type="entry name" value="PP2C_2"/>
    <property type="match status" value="1"/>
</dbReference>
<dbReference type="Proteomes" id="UP000255417">
    <property type="component" value="Unassembled WGS sequence"/>
</dbReference>
<keyword evidence="2" id="KW-0378">Hydrolase</keyword>
<name>A0A379C9U7_9PAST</name>
<accession>A0A379C9U7</accession>
<dbReference type="SUPFAM" id="SSF81606">
    <property type="entry name" value="PP2C-like"/>
    <property type="match status" value="1"/>
</dbReference>
<feature type="domain" description="PPM-type phosphatase" evidence="1">
    <location>
        <begin position="34"/>
        <end position="254"/>
    </location>
</feature>